<organism evidence="2 3">
    <name type="scientific">Streptacidiphilus cavernicola</name>
    <dbReference type="NCBI Taxonomy" id="3342716"/>
    <lineage>
        <taxon>Bacteria</taxon>
        <taxon>Bacillati</taxon>
        <taxon>Actinomycetota</taxon>
        <taxon>Actinomycetes</taxon>
        <taxon>Kitasatosporales</taxon>
        <taxon>Streptomycetaceae</taxon>
        <taxon>Streptacidiphilus</taxon>
    </lineage>
</organism>
<name>A0ABV6VSK8_9ACTN</name>
<evidence type="ECO:0000256" key="1">
    <source>
        <dbReference type="SAM" id="MobiDB-lite"/>
    </source>
</evidence>
<gene>
    <name evidence="2" type="ORF">ACEZDE_07830</name>
</gene>
<evidence type="ECO:0000313" key="3">
    <source>
        <dbReference type="Proteomes" id="UP001592531"/>
    </source>
</evidence>
<protein>
    <submittedName>
        <fullName evidence="2">Uncharacterized protein</fullName>
    </submittedName>
</protein>
<keyword evidence="3" id="KW-1185">Reference proteome</keyword>
<feature type="region of interest" description="Disordered" evidence="1">
    <location>
        <begin position="1"/>
        <end position="29"/>
    </location>
</feature>
<dbReference type="EMBL" id="JBHFAB010000004">
    <property type="protein sequence ID" value="MFC1416548.1"/>
    <property type="molecule type" value="Genomic_DNA"/>
</dbReference>
<feature type="compositionally biased region" description="Acidic residues" evidence="1">
    <location>
        <begin position="1"/>
        <end position="10"/>
    </location>
</feature>
<sequence>MEIDVPEEVTDWTVAPPSPGSIEGPEGGTVTVTGTVIGVGEEDDPVVELRVGDGILLVETDDSRRALAPGGSVAFRTSRILLHPYDL</sequence>
<comment type="caution">
    <text evidence="2">The sequence shown here is derived from an EMBL/GenBank/DDBJ whole genome shotgun (WGS) entry which is preliminary data.</text>
</comment>
<evidence type="ECO:0000313" key="2">
    <source>
        <dbReference type="EMBL" id="MFC1416548.1"/>
    </source>
</evidence>
<proteinExistence type="predicted"/>
<dbReference type="RefSeq" id="WP_380533854.1">
    <property type="nucleotide sequence ID" value="NZ_JBHFAB010000004.1"/>
</dbReference>
<feature type="compositionally biased region" description="Low complexity" evidence="1">
    <location>
        <begin position="20"/>
        <end position="29"/>
    </location>
</feature>
<dbReference type="Proteomes" id="UP001592531">
    <property type="component" value="Unassembled WGS sequence"/>
</dbReference>
<reference evidence="2 3" key="1">
    <citation type="submission" date="2024-09" db="EMBL/GenBank/DDBJ databases">
        <authorList>
            <person name="Lee S.D."/>
        </authorList>
    </citation>
    <scope>NUCLEOTIDE SEQUENCE [LARGE SCALE GENOMIC DNA]</scope>
    <source>
        <strain evidence="2 3">N8-3</strain>
    </source>
</reference>
<accession>A0ABV6VSK8</accession>